<gene>
    <name evidence="1" type="ORF">MML48_6g00006391</name>
</gene>
<protein>
    <submittedName>
        <fullName evidence="1">Rho family gtpase</fullName>
    </submittedName>
</protein>
<evidence type="ECO:0000313" key="2">
    <source>
        <dbReference type="Proteomes" id="UP001056778"/>
    </source>
</evidence>
<keyword evidence="2" id="KW-1185">Reference proteome</keyword>
<organism evidence="1 2">
    <name type="scientific">Holotrichia oblita</name>
    <name type="common">Chafer beetle</name>
    <dbReference type="NCBI Taxonomy" id="644536"/>
    <lineage>
        <taxon>Eukaryota</taxon>
        <taxon>Metazoa</taxon>
        <taxon>Ecdysozoa</taxon>
        <taxon>Arthropoda</taxon>
        <taxon>Hexapoda</taxon>
        <taxon>Insecta</taxon>
        <taxon>Pterygota</taxon>
        <taxon>Neoptera</taxon>
        <taxon>Endopterygota</taxon>
        <taxon>Coleoptera</taxon>
        <taxon>Polyphaga</taxon>
        <taxon>Scarabaeiformia</taxon>
        <taxon>Scarabaeidae</taxon>
        <taxon>Melolonthinae</taxon>
        <taxon>Holotrichia</taxon>
    </lineage>
</organism>
<reference evidence="1" key="1">
    <citation type="submission" date="2022-04" db="EMBL/GenBank/DDBJ databases">
        <title>Chromosome-scale genome assembly of Holotrichia oblita Faldermann.</title>
        <authorList>
            <person name="Rongchong L."/>
        </authorList>
    </citation>
    <scope>NUCLEOTIDE SEQUENCE</scope>
    <source>
        <strain evidence="1">81SQS9</strain>
    </source>
</reference>
<evidence type="ECO:0000313" key="1">
    <source>
        <dbReference type="EMBL" id="KAI4460273.1"/>
    </source>
</evidence>
<dbReference type="EMBL" id="CM043020">
    <property type="protein sequence ID" value="KAI4460273.1"/>
    <property type="molecule type" value="Genomic_DNA"/>
</dbReference>
<accession>A0ACB9T0B7</accession>
<sequence>MDVSYSADLEEAMSKKKAKITVIGDGCTGKAYLLEAYIRGEFYERGYIPTIFENYTKEKDIDGESYSLSLSTMGGQEDYDSLRPLSYPNTTCFLLCFSINKRESFTNIESKWVVEIKEYMPGTPFILVGTKNDLREVDDATLKLISVKEGKKLAREIGAERYLECSAKNITTFDDVVVEAVRAGLKKRKEDIKQDHNCVLG</sequence>
<name>A0ACB9T0B7_HOLOL</name>
<proteinExistence type="predicted"/>
<comment type="caution">
    <text evidence="1">The sequence shown here is derived from an EMBL/GenBank/DDBJ whole genome shotgun (WGS) entry which is preliminary data.</text>
</comment>
<dbReference type="Proteomes" id="UP001056778">
    <property type="component" value="Chromosome 6"/>
</dbReference>